<evidence type="ECO:0000313" key="2">
    <source>
        <dbReference type="Proteomes" id="UP000030152"/>
    </source>
</evidence>
<name>A0A0A2MAC6_9FLAO</name>
<sequence length="91" mass="10560">MQISKLDNYKTGIATLKLELEESFVKDILRNEPYLNPVAFVYNDVLLNVFKQAITNGKYIVFTIPAKDKTEAENIFREAKQVLEDYKNTNK</sequence>
<comment type="caution">
    <text evidence="1">The sequence shown here is derived from an EMBL/GenBank/DDBJ whole genome shotgun (WGS) entry which is preliminary data.</text>
</comment>
<keyword evidence="2" id="KW-1185">Reference proteome</keyword>
<proteinExistence type="predicted"/>
<gene>
    <name evidence="1" type="ORF">Q765_00450</name>
</gene>
<dbReference type="AlphaFoldDB" id="A0A0A2MAC6"/>
<dbReference type="EMBL" id="JRLX01000001">
    <property type="protein sequence ID" value="KGO88418.1"/>
    <property type="molecule type" value="Genomic_DNA"/>
</dbReference>
<evidence type="ECO:0000313" key="1">
    <source>
        <dbReference type="EMBL" id="KGO88418.1"/>
    </source>
</evidence>
<reference evidence="1 2" key="1">
    <citation type="submission" date="2013-09" db="EMBL/GenBank/DDBJ databases">
        <authorList>
            <person name="Zeng Z."/>
            <person name="Chen C."/>
        </authorList>
    </citation>
    <scope>NUCLEOTIDE SEQUENCE [LARGE SCALE GENOMIC DNA]</scope>
    <source>
        <strain evidence="1 2">WB 3.3-2</strain>
    </source>
</reference>
<dbReference type="Proteomes" id="UP000030152">
    <property type="component" value="Unassembled WGS sequence"/>
</dbReference>
<organism evidence="1 2">
    <name type="scientific">Flavobacterium rivuli WB 3.3-2 = DSM 21788</name>
    <dbReference type="NCBI Taxonomy" id="1121895"/>
    <lineage>
        <taxon>Bacteria</taxon>
        <taxon>Pseudomonadati</taxon>
        <taxon>Bacteroidota</taxon>
        <taxon>Flavobacteriia</taxon>
        <taxon>Flavobacteriales</taxon>
        <taxon>Flavobacteriaceae</taxon>
        <taxon>Flavobacterium</taxon>
    </lineage>
</organism>
<protein>
    <submittedName>
        <fullName evidence="1">Uncharacterized protein</fullName>
    </submittedName>
</protein>
<accession>A0A0A2MAC6</accession>
<dbReference type="RefSeq" id="WP_020211425.1">
    <property type="nucleotide sequence ID" value="NZ_JRLX01000001.1"/>
</dbReference>